<dbReference type="SUPFAM" id="SSF55315">
    <property type="entry name" value="L30e-like"/>
    <property type="match status" value="1"/>
</dbReference>
<keyword evidence="3" id="KW-0698">rRNA processing</keyword>
<feature type="compositionally biased region" description="Basic and acidic residues" evidence="10">
    <location>
        <begin position="213"/>
        <end position="230"/>
    </location>
</feature>
<feature type="compositionally biased region" description="Low complexity" evidence="10">
    <location>
        <begin position="194"/>
        <end position="211"/>
    </location>
</feature>
<dbReference type="EMBL" id="CAWUHC010000031">
    <property type="protein sequence ID" value="CAK7220463.1"/>
    <property type="molecule type" value="Genomic_DNA"/>
</dbReference>
<keyword evidence="5" id="KW-0808">Transferase</keyword>
<evidence type="ECO:0000256" key="5">
    <source>
        <dbReference type="ARBA" id="ARBA00022679"/>
    </source>
</evidence>
<sequence>MPPLTPPAVTARLSPRLITPQHAQHILLARSQQSFRPQHAALAPLVPGRASSMSAIVRGLRRTFRDPDGKRPPGYNSEVAAHVRKRRQEREAAEKPNYRLFRGKKDVTEPAVPKAKTRRARFFDPEDEYGKKSLVYQAKTGALEAEVKALSKQLRRDLDDGEQGTGREFSRSIQKEGGSGRSGRIGRMAQRSDASSYGRRGVGSSRQGASGRRVRDNDRGGYERRHRETASRPSDSEDAFAKRFDNRHDAGPSRERRDFKEDRGQDYTRAGQDRGQNHGQNRGEGRGRDGRNSGRDSRRNEAASSPPVPVAIPFTTAASHFLYGRSVVEAALRSARRQLYKLYIYNGANRSSAPQDQQTSRVIERMATRRGVNVQLVDERWQRLLDKMSKGRPHNGYVLEASPLPQPPLTALGPVSLNGVATSPTDSPFAKGPGFRIELGHQSREEANVNGTSTFVSVDPTTATHHRPFVLLLDQVLDPGNLGAILRSASFLGVSAVAVSKHSSATLTSVALKASAGAAEAMALFSVETPETFLAESRRAGWKVYTAVPPPEDAGSGTSGVQRSGKKPVLDLDGIEHTDPLKKDAIILVMGSEGEGLPRAIRRQADVEVTIANRSGSNVVDSLNVSVATGLLCASFLKGATKGAAGPTEKDEHVAETTTEATEANKGEISEEKKVDDKAEETKASDELNIF</sequence>
<organism evidence="12 13">
    <name type="scientific">Sporothrix bragantina</name>
    <dbReference type="NCBI Taxonomy" id="671064"/>
    <lineage>
        <taxon>Eukaryota</taxon>
        <taxon>Fungi</taxon>
        <taxon>Dikarya</taxon>
        <taxon>Ascomycota</taxon>
        <taxon>Pezizomycotina</taxon>
        <taxon>Sordariomycetes</taxon>
        <taxon>Sordariomycetidae</taxon>
        <taxon>Ophiostomatales</taxon>
        <taxon>Ophiostomataceae</taxon>
        <taxon>Sporothrix</taxon>
    </lineage>
</organism>
<comment type="caution">
    <text evidence="12">The sequence shown here is derived from an EMBL/GenBank/DDBJ whole genome shotgun (WGS) entry which is preliminary data.</text>
</comment>
<evidence type="ECO:0000256" key="8">
    <source>
        <dbReference type="ARBA" id="ARBA00023128"/>
    </source>
</evidence>
<evidence type="ECO:0000256" key="2">
    <source>
        <dbReference type="ARBA" id="ARBA00007228"/>
    </source>
</evidence>
<evidence type="ECO:0000256" key="4">
    <source>
        <dbReference type="ARBA" id="ARBA00022603"/>
    </source>
</evidence>
<dbReference type="Proteomes" id="UP001642406">
    <property type="component" value="Unassembled WGS sequence"/>
</dbReference>
<dbReference type="SMART" id="SM00967">
    <property type="entry name" value="SpoU_sub_bind"/>
    <property type="match status" value="1"/>
</dbReference>
<dbReference type="Gene3D" id="3.40.1280.10">
    <property type="match status" value="1"/>
</dbReference>
<dbReference type="InterPro" id="IPR001537">
    <property type="entry name" value="SpoU_MeTrfase"/>
</dbReference>
<evidence type="ECO:0000259" key="11">
    <source>
        <dbReference type="SMART" id="SM00967"/>
    </source>
</evidence>
<dbReference type="PANTHER" id="PTHR46103:SF1">
    <property type="entry name" value="RRNA METHYLTRANSFERASE 1, MITOCHONDRIAL"/>
    <property type="match status" value="1"/>
</dbReference>
<accession>A0ABP0BLK6</accession>
<evidence type="ECO:0000256" key="10">
    <source>
        <dbReference type="SAM" id="MobiDB-lite"/>
    </source>
</evidence>
<gene>
    <name evidence="12" type="ORF">SBRCBS47491_004197</name>
</gene>
<protein>
    <recommendedName>
        <fullName evidence="9">rRNA methyltransferase 1, mitochondrial</fullName>
    </recommendedName>
</protein>
<keyword evidence="7" id="KW-0809">Transit peptide</keyword>
<dbReference type="InterPro" id="IPR029028">
    <property type="entry name" value="Alpha/beta_knot_MTases"/>
</dbReference>
<evidence type="ECO:0000256" key="9">
    <source>
        <dbReference type="ARBA" id="ARBA00034881"/>
    </source>
</evidence>
<evidence type="ECO:0000256" key="6">
    <source>
        <dbReference type="ARBA" id="ARBA00022691"/>
    </source>
</evidence>
<evidence type="ECO:0000256" key="7">
    <source>
        <dbReference type="ARBA" id="ARBA00022946"/>
    </source>
</evidence>
<dbReference type="InterPro" id="IPR029064">
    <property type="entry name" value="Ribosomal_eL30-like_sf"/>
</dbReference>
<dbReference type="CDD" id="cd18105">
    <property type="entry name" value="SpoU-like_MRM1"/>
    <property type="match status" value="1"/>
</dbReference>
<dbReference type="InterPro" id="IPR047182">
    <property type="entry name" value="MRM1"/>
</dbReference>
<name>A0ABP0BLK6_9PEZI</name>
<proteinExistence type="inferred from homology"/>
<keyword evidence="4" id="KW-0489">Methyltransferase</keyword>
<keyword evidence="13" id="KW-1185">Reference proteome</keyword>
<dbReference type="Pfam" id="PF08032">
    <property type="entry name" value="SpoU_sub_bind"/>
    <property type="match status" value="1"/>
</dbReference>
<feature type="region of interest" description="Disordered" evidence="10">
    <location>
        <begin position="642"/>
        <end position="691"/>
    </location>
</feature>
<dbReference type="SUPFAM" id="SSF75217">
    <property type="entry name" value="alpha/beta knot"/>
    <property type="match status" value="1"/>
</dbReference>
<dbReference type="Pfam" id="PF00588">
    <property type="entry name" value="SpoU_methylase"/>
    <property type="match status" value="1"/>
</dbReference>
<feature type="compositionally biased region" description="Basic and acidic residues" evidence="10">
    <location>
        <begin position="239"/>
        <end position="301"/>
    </location>
</feature>
<dbReference type="InterPro" id="IPR047261">
    <property type="entry name" value="MRM1_MeTrfase_dom"/>
</dbReference>
<feature type="domain" description="RNA 2-O ribose methyltransferase substrate binding" evidence="11">
    <location>
        <begin position="321"/>
        <end position="407"/>
    </location>
</feature>
<evidence type="ECO:0000313" key="12">
    <source>
        <dbReference type="EMBL" id="CAK7220463.1"/>
    </source>
</evidence>
<keyword evidence="6" id="KW-0949">S-adenosyl-L-methionine</keyword>
<dbReference type="InterPro" id="IPR013123">
    <property type="entry name" value="SpoU_subst-bd"/>
</dbReference>
<comment type="subcellular location">
    <subcellularLocation>
        <location evidence="1">Mitochondrion</location>
    </subcellularLocation>
</comment>
<feature type="region of interest" description="Disordered" evidence="10">
    <location>
        <begin position="154"/>
        <end position="311"/>
    </location>
</feature>
<evidence type="ECO:0000313" key="13">
    <source>
        <dbReference type="Proteomes" id="UP001642406"/>
    </source>
</evidence>
<dbReference type="Gene3D" id="3.30.1330.30">
    <property type="match status" value="1"/>
</dbReference>
<evidence type="ECO:0000256" key="1">
    <source>
        <dbReference type="ARBA" id="ARBA00004173"/>
    </source>
</evidence>
<evidence type="ECO:0000256" key="3">
    <source>
        <dbReference type="ARBA" id="ARBA00022552"/>
    </source>
</evidence>
<dbReference type="PANTHER" id="PTHR46103">
    <property type="entry name" value="RRNA METHYLTRANSFERASE 1, MITOCHONDRIAL"/>
    <property type="match status" value="1"/>
</dbReference>
<comment type="similarity">
    <text evidence="2">Belongs to the class IV-like SAM-binding methyltransferase superfamily. RNA methyltransferase TrmH family.</text>
</comment>
<keyword evidence="8" id="KW-0496">Mitochondrion</keyword>
<reference evidence="12 13" key="1">
    <citation type="submission" date="2024-01" db="EMBL/GenBank/DDBJ databases">
        <authorList>
            <person name="Allen C."/>
            <person name="Tagirdzhanova G."/>
        </authorList>
    </citation>
    <scope>NUCLEOTIDE SEQUENCE [LARGE SCALE GENOMIC DNA]</scope>
</reference>
<feature type="region of interest" description="Disordered" evidence="10">
    <location>
        <begin position="549"/>
        <end position="572"/>
    </location>
</feature>
<dbReference type="InterPro" id="IPR029026">
    <property type="entry name" value="tRNA_m1G_MTases_N"/>
</dbReference>
<feature type="compositionally biased region" description="Basic and acidic residues" evidence="10">
    <location>
        <begin position="663"/>
        <end position="691"/>
    </location>
</feature>